<keyword evidence="4" id="KW-1185">Reference proteome</keyword>
<dbReference type="Proteomes" id="UP001142055">
    <property type="component" value="Chromosome 2"/>
</dbReference>
<dbReference type="PROSITE" id="PS00028">
    <property type="entry name" value="ZINC_FINGER_C2H2_1"/>
    <property type="match status" value="1"/>
</dbReference>
<evidence type="ECO:0000313" key="4">
    <source>
        <dbReference type="Proteomes" id="UP001142055"/>
    </source>
</evidence>
<organism evidence="3 4">
    <name type="scientific">Blomia tropicalis</name>
    <name type="common">Mite</name>
    <dbReference type="NCBI Taxonomy" id="40697"/>
    <lineage>
        <taxon>Eukaryota</taxon>
        <taxon>Metazoa</taxon>
        <taxon>Ecdysozoa</taxon>
        <taxon>Arthropoda</taxon>
        <taxon>Chelicerata</taxon>
        <taxon>Arachnida</taxon>
        <taxon>Acari</taxon>
        <taxon>Acariformes</taxon>
        <taxon>Sarcoptiformes</taxon>
        <taxon>Astigmata</taxon>
        <taxon>Glycyphagoidea</taxon>
        <taxon>Echimyopodidae</taxon>
        <taxon>Blomia</taxon>
    </lineage>
</organism>
<feature type="compositionally biased region" description="Low complexity" evidence="1">
    <location>
        <begin position="99"/>
        <end position="117"/>
    </location>
</feature>
<dbReference type="Gene3D" id="3.30.160.60">
    <property type="entry name" value="Classic Zinc Finger"/>
    <property type="match status" value="1"/>
</dbReference>
<evidence type="ECO:0000259" key="2">
    <source>
        <dbReference type="PROSITE" id="PS00028"/>
    </source>
</evidence>
<protein>
    <recommendedName>
        <fullName evidence="2">C2H2-type domain-containing protein</fullName>
    </recommendedName>
</protein>
<reference evidence="3" key="1">
    <citation type="submission" date="2022-12" db="EMBL/GenBank/DDBJ databases">
        <title>Genome assemblies of Blomia tropicalis.</title>
        <authorList>
            <person name="Cui Y."/>
        </authorList>
    </citation>
    <scope>NUCLEOTIDE SEQUENCE</scope>
    <source>
        <tissue evidence="3">Adult mites</tissue>
    </source>
</reference>
<evidence type="ECO:0000313" key="3">
    <source>
        <dbReference type="EMBL" id="KAJ6220304.1"/>
    </source>
</evidence>
<proteinExistence type="predicted"/>
<name>A0A9Q0M7H0_BLOTA</name>
<comment type="caution">
    <text evidence="3">The sequence shown here is derived from an EMBL/GenBank/DDBJ whole genome shotgun (WGS) entry which is preliminary data.</text>
</comment>
<feature type="domain" description="C2H2-type" evidence="2">
    <location>
        <begin position="200"/>
        <end position="221"/>
    </location>
</feature>
<dbReference type="SMART" id="SM00355">
    <property type="entry name" value="ZnF_C2H2"/>
    <property type="match status" value="1"/>
</dbReference>
<dbReference type="InterPro" id="IPR013087">
    <property type="entry name" value="Znf_C2H2_type"/>
</dbReference>
<gene>
    <name evidence="3" type="ORF">RDWZM_006116</name>
</gene>
<dbReference type="AlphaFoldDB" id="A0A9Q0M7H0"/>
<dbReference type="EMBL" id="JAPWDV010000002">
    <property type="protein sequence ID" value="KAJ6220304.1"/>
    <property type="molecule type" value="Genomic_DNA"/>
</dbReference>
<sequence length="240" mass="27379">MSSVELSSYLNVSMEQFWQREEENVKLWMLNEVNQFVHSLFGRLRAKYENGLSQLNGNAKFLKQDTQSHLQDLAGAALQMAQFGHQHQFDATTFAASTSNQSQEQQQQQQHSNENNNYGSLIDVEQFENPNIECDCSVFEGTMIKSDNSNQMINGQMNSTIVNNNIASNRRSVKRGHTRSEDDSNRQVGNEVVVTECLKCPFCVFWFRNKESLDQHMLSAHKIEKFRCAQNGCGQSYASS</sequence>
<accession>A0A9Q0M7H0</accession>
<evidence type="ECO:0000256" key="1">
    <source>
        <dbReference type="SAM" id="MobiDB-lite"/>
    </source>
</evidence>
<feature type="region of interest" description="Disordered" evidence="1">
    <location>
        <begin position="95"/>
        <end position="117"/>
    </location>
</feature>